<protein>
    <submittedName>
        <fullName evidence="5">AraC family transcriptional regulator</fullName>
    </submittedName>
</protein>
<reference evidence="5 6" key="1">
    <citation type="submission" date="2020-08" db="EMBL/GenBank/DDBJ databases">
        <title>The genome sequence of type strain Novosphingobium flavum NBRC 111647.</title>
        <authorList>
            <person name="Liu Y."/>
        </authorList>
    </citation>
    <scope>NUCLEOTIDE SEQUENCE [LARGE SCALE GENOMIC DNA]</scope>
    <source>
        <strain evidence="5 6">NBRC 111647</strain>
    </source>
</reference>
<accession>A0A7X1FP32</accession>
<sequence length="250" mass="26227">MAGGRARLAIGRGVSVWVLDAPDGLGESGFHAHHAIQVTVCLSGHLALATTDNCVRAGAIAVAPDIQHRIDARGLLAFVFIEPESPAGRALGAGLFADNGLVALDRPGLEPAAWWQQALDRGHSDADLLDRGLTLATGGIPVRATSGCDPRIDRIIRHSADQLNPSLGAAAAACGVNLSPSRLRHLFVEQTGLAYKTYLLWVRLTKALDVYATGASLTEAAHAAGFADSAHFSRVFKRTFGSPATTLTRV</sequence>
<feature type="domain" description="HTH araC/xylS-type" evidence="4">
    <location>
        <begin position="153"/>
        <end position="250"/>
    </location>
</feature>
<dbReference type="PANTHER" id="PTHR46796">
    <property type="entry name" value="HTH-TYPE TRANSCRIPTIONAL ACTIVATOR RHAS-RELATED"/>
    <property type="match status" value="1"/>
</dbReference>
<dbReference type="SUPFAM" id="SSF51182">
    <property type="entry name" value="RmlC-like cupins"/>
    <property type="match status" value="1"/>
</dbReference>
<dbReference type="SMART" id="SM00342">
    <property type="entry name" value="HTH_ARAC"/>
    <property type="match status" value="1"/>
</dbReference>
<dbReference type="AlphaFoldDB" id="A0A7X1FP32"/>
<dbReference type="GO" id="GO:0003700">
    <property type="term" value="F:DNA-binding transcription factor activity"/>
    <property type="evidence" value="ECO:0007669"/>
    <property type="project" value="InterPro"/>
</dbReference>
<dbReference type="SUPFAM" id="SSF46689">
    <property type="entry name" value="Homeodomain-like"/>
    <property type="match status" value="1"/>
</dbReference>
<dbReference type="PROSITE" id="PS01124">
    <property type="entry name" value="HTH_ARAC_FAMILY_2"/>
    <property type="match status" value="1"/>
</dbReference>
<keyword evidence="2" id="KW-0238">DNA-binding</keyword>
<dbReference type="InterPro" id="IPR011051">
    <property type="entry name" value="RmlC_Cupin_sf"/>
</dbReference>
<dbReference type="Pfam" id="PF12833">
    <property type="entry name" value="HTH_18"/>
    <property type="match status" value="1"/>
</dbReference>
<dbReference type="EMBL" id="JACLAW010000002">
    <property type="protein sequence ID" value="MBC2664340.1"/>
    <property type="molecule type" value="Genomic_DNA"/>
</dbReference>
<keyword evidence="1" id="KW-0805">Transcription regulation</keyword>
<dbReference type="GO" id="GO:0043565">
    <property type="term" value="F:sequence-specific DNA binding"/>
    <property type="evidence" value="ECO:0007669"/>
    <property type="project" value="InterPro"/>
</dbReference>
<dbReference type="Gene3D" id="1.10.10.60">
    <property type="entry name" value="Homeodomain-like"/>
    <property type="match status" value="1"/>
</dbReference>
<evidence type="ECO:0000259" key="4">
    <source>
        <dbReference type="PROSITE" id="PS01124"/>
    </source>
</evidence>
<evidence type="ECO:0000313" key="6">
    <source>
        <dbReference type="Proteomes" id="UP000566813"/>
    </source>
</evidence>
<dbReference type="InterPro" id="IPR009057">
    <property type="entry name" value="Homeodomain-like_sf"/>
</dbReference>
<dbReference type="InterPro" id="IPR050204">
    <property type="entry name" value="AraC_XylS_family_regulators"/>
</dbReference>
<keyword evidence="3" id="KW-0804">Transcription</keyword>
<dbReference type="Proteomes" id="UP000566813">
    <property type="component" value="Unassembled WGS sequence"/>
</dbReference>
<evidence type="ECO:0000313" key="5">
    <source>
        <dbReference type="EMBL" id="MBC2664340.1"/>
    </source>
</evidence>
<comment type="caution">
    <text evidence="5">The sequence shown here is derived from an EMBL/GenBank/DDBJ whole genome shotgun (WGS) entry which is preliminary data.</text>
</comment>
<gene>
    <name evidence="5" type="ORF">H7F51_02285</name>
</gene>
<proteinExistence type="predicted"/>
<dbReference type="RefSeq" id="WP_185662602.1">
    <property type="nucleotide sequence ID" value="NZ_JACLAW010000002.1"/>
</dbReference>
<evidence type="ECO:0000256" key="1">
    <source>
        <dbReference type="ARBA" id="ARBA00023015"/>
    </source>
</evidence>
<keyword evidence="6" id="KW-1185">Reference proteome</keyword>
<organism evidence="5 6">
    <name type="scientific">Novosphingobium flavum</name>
    <dbReference type="NCBI Taxonomy" id="1778672"/>
    <lineage>
        <taxon>Bacteria</taxon>
        <taxon>Pseudomonadati</taxon>
        <taxon>Pseudomonadota</taxon>
        <taxon>Alphaproteobacteria</taxon>
        <taxon>Sphingomonadales</taxon>
        <taxon>Sphingomonadaceae</taxon>
        <taxon>Novosphingobium</taxon>
    </lineage>
</organism>
<name>A0A7X1FP32_9SPHN</name>
<evidence type="ECO:0000256" key="3">
    <source>
        <dbReference type="ARBA" id="ARBA00023163"/>
    </source>
</evidence>
<dbReference type="InterPro" id="IPR018060">
    <property type="entry name" value="HTH_AraC"/>
</dbReference>
<evidence type="ECO:0000256" key="2">
    <source>
        <dbReference type="ARBA" id="ARBA00023125"/>
    </source>
</evidence>